<reference evidence="4" key="1">
    <citation type="submission" date="2023-06" db="EMBL/GenBank/DDBJ databases">
        <authorList>
            <consortium name="Lawrence Berkeley National Laboratory"/>
            <person name="Ahrendt S."/>
            <person name="Sahu N."/>
            <person name="Indic B."/>
            <person name="Wong-Bajracharya J."/>
            <person name="Merenyi Z."/>
            <person name="Ke H.-M."/>
            <person name="Monk M."/>
            <person name="Kocsube S."/>
            <person name="Drula E."/>
            <person name="Lipzen A."/>
            <person name="Balint B."/>
            <person name="Henrissat B."/>
            <person name="Andreopoulos B."/>
            <person name="Martin F.M."/>
            <person name="Harder C.B."/>
            <person name="Rigling D."/>
            <person name="Ford K.L."/>
            <person name="Foster G.D."/>
            <person name="Pangilinan J."/>
            <person name="Papanicolaou A."/>
            <person name="Barry K."/>
            <person name="LaButti K."/>
            <person name="Viragh M."/>
            <person name="Koriabine M."/>
            <person name="Yan M."/>
            <person name="Riley R."/>
            <person name="Champramary S."/>
            <person name="Plett K.L."/>
            <person name="Tsai I.J."/>
            <person name="Slot J."/>
            <person name="Sipos G."/>
            <person name="Plett J."/>
            <person name="Nagy L.G."/>
            <person name="Grigoriev I.V."/>
        </authorList>
    </citation>
    <scope>NUCLEOTIDE SEQUENCE</scope>
    <source>
        <strain evidence="4">ICMP 16352</strain>
    </source>
</reference>
<evidence type="ECO:0000313" key="4">
    <source>
        <dbReference type="EMBL" id="KAK0480374.1"/>
    </source>
</evidence>
<keyword evidence="2" id="KW-0472">Membrane</keyword>
<evidence type="ECO:0000256" key="1">
    <source>
        <dbReference type="SAM" id="MobiDB-lite"/>
    </source>
</evidence>
<comment type="caution">
    <text evidence="4">The sequence shown here is derived from an EMBL/GenBank/DDBJ whole genome shotgun (WGS) entry which is preliminary data.</text>
</comment>
<gene>
    <name evidence="4" type="ORF">IW261DRAFT_1593514</name>
</gene>
<keyword evidence="5" id="KW-1185">Reference proteome</keyword>
<dbReference type="AlphaFoldDB" id="A0AA39UFK4"/>
<organism evidence="4 5">
    <name type="scientific">Armillaria novae-zelandiae</name>
    <dbReference type="NCBI Taxonomy" id="153914"/>
    <lineage>
        <taxon>Eukaryota</taxon>
        <taxon>Fungi</taxon>
        <taxon>Dikarya</taxon>
        <taxon>Basidiomycota</taxon>
        <taxon>Agaricomycotina</taxon>
        <taxon>Agaricomycetes</taxon>
        <taxon>Agaricomycetidae</taxon>
        <taxon>Agaricales</taxon>
        <taxon>Marasmiineae</taxon>
        <taxon>Physalacriaceae</taxon>
        <taxon>Armillaria</taxon>
    </lineage>
</organism>
<feature type="transmembrane region" description="Helical" evidence="2">
    <location>
        <begin position="215"/>
        <end position="236"/>
    </location>
</feature>
<feature type="transmembrane region" description="Helical" evidence="2">
    <location>
        <begin position="117"/>
        <end position="136"/>
    </location>
</feature>
<dbReference type="PANTHER" id="PTHR40465">
    <property type="entry name" value="CHROMOSOME 1, WHOLE GENOME SHOTGUN SEQUENCE"/>
    <property type="match status" value="1"/>
</dbReference>
<feature type="transmembrane region" description="Helical" evidence="2">
    <location>
        <begin position="173"/>
        <end position="195"/>
    </location>
</feature>
<dbReference type="Pfam" id="PF20152">
    <property type="entry name" value="DUF6534"/>
    <property type="match status" value="1"/>
</dbReference>
<keyword evidence="2" id="KW-0812">Transmembrane</keyword>
<dbReference type="InterPro" id="IPR045339">
    <property type="entry name" value="DUF6534"/>
</dbReference>
<feature type="transmembrane region" description="Helical" evidence="2">
    <location>
        <begin position="282"/>
        <end position="302"/>
    </location>
</feature>
<dbReference type="EMBL" id="JAUEPR010000010">
    <property type="protein sequence ID" value="KAK0480374.1"/>
    <property type="molecule type" value="Genomic_DNA"/>
</dbReference>
<feature type="region of interest" description="Disordered" evidence="1">
    <location>
        <begin position="312"/>
        <end position="339"/>
    </location>
</feature>
<keyword evidence="2" id="KW-1133">Transmembrane helix</keyword>
<evidence type="ECO:0000259" key="3">
    <source>
        <dbReference type="Pfam" id="PF20152"/>
    </source>
</evidence>
<feature type="domain" description="DUF6534" evidence="3">
    <location>
        <begin position="221"/>
        <end position="307"/>
    </location>
</feature>
<name>A0AA39UFK4_9AGAR</name>
<protein>
    <recommendedName>
        <fullName evidence="3">DUF6534 domain-containing protein</fullName>
    </recommendedName>
</protein>
<dbReference type="Proteomes" id="UP001175227">
    <property type="component" value="Unassembled WGS sequence"/>
</dbReference>
<accession>A0AA39UFK4</accession>
<feature type="transmembrane region" description="Helical" evidence="2">
    <location>
        <begin position="142"/>
        <end position="161"/>
    </location>
</feature>
<feature type="transmembrane region" description="Helical" evidence="2">
    <location>
        <begin position="248"/>
        <end position="276"/>
    </location>
</feature>
<dbReference type="PANTHER" id="PTHR40465:SF1">
    <property type="entry name" value="DUF6534 DOMAIN-CONTAINING PROTEIN"/>
    <property type="match status" value="1"/>
</dbReference>
<sequence>MPIVPTGQPTELPAFDNTLGVLYIGSSLATALYGVICVQTFLYVISNRTRSDGWPMRLLVSILFSRTHLNCSGLDTAQQSLTVAGMYRFLVSDYANPAALAIGGSTSGRALTTYDEGIVGISGILLVQLFFCWRIWTFSASSLHLHVRIAIIALAVALAFLNLGQWDNTATAVMILGLTSSTFQYAASSIALSIFGYRHRFLTANTPEFTLSWKLSASSGIAFDVITTMAMILSLYRSRSGMKRSNHVITILMLFTVNTNLVTTFLSIGSLVTYLVLPDATIYGGITFLLSKSYLNSFLAILNTREYLREKMERSSQSEQEQSSVANFAGPSTSTDVLSTAGEPFELSLVAAIGSSTSKV</sequence>
<evidence type="ECO:0000313" key="5">
    <source>
        <dbReference type="Proteomes" id="UP001175227"/>
    </source>
</evidence>
<evidence type="ECO:0000256" key="2">
    <source>
        <dbReference type="SAM" id="Phobius"/>
    </source>
</evidence>
<feature type="transmembrane region" description="Helical" evidence="2">
    <location>
        <begin position="20"/>
        <end position="45"/>
    </location>
</feature>
<proteinExistence type="predicted"/>